<feature type="region of interest" description="Disordered" evidence="1">
    <location>
        <begin position="30"/>
        <end position="50"/>
    </location>
</feature>
<proteinExistence type="predicted"/>
<protein>
    <submittedName>
        <fullName evidence="2">Uncharacterized protein</fullName>
    </submittedName>
</protein>
<dbReference type="Proteomes" id="UP000644507">
    <property type="component" value="Unassembled WGS sequence"/>
</dbReference>
<comment type="caution">
    <text evidence="2">The sequence shown here is derived from an EMBL/GenBank/DDBJ whole genome shotgun (WGS) entry which is preliminary data.</text>
</comment>
<accession>A0A918TIU6</accession>
<gene>
    <name evidence="2" type="ORF">GCM10007100_06690</name>
</gene>
<dbReference type="AlphaFoldDB" id="A0A918TIU6"/>
<keyword evidence="3" id="KW-1185">Reference proteome</keyword>
<evidence type="ECO:0000313" key="2">
    <source>
        <dbReference type="EMBL" id="GHC44120.1"/>
    </source>
</evidence>
<feature type="compositionally biased region" description="Polar residues" evidence="1">
    <location>
        <begin position="37"/>
        <end position="50"/>
    </location>
</feature>
<name>A0A918TIU6_9BACT</name>
<organism evidence="2 3">
    <name type="scientific">Roseibacillus persicicus</name>
    <dbReference type="NCBI Taxonomy" id="454148"/>
    <lineage>
        <taxon>Bacteria</taxon>
        <taxon>Pseudomonadati</taxon>
        <taxon>Verrucomicrobiota</taxon>
        <taxon>Verrucomicrobiia</taxon>
        <taxon>Verrucomicrobiales</taxon>
        <taxon>Verrucomicrobiaceae</taxon>
        <taxon>Roseibacillus</taxon>
    </lineage>
</organism>
<sequence>MIAVGELQQYAGPDQRVTATADIAGTALGEPLANGASPGNNTSLDGTSKGLTGVQAGTRYWTGVFANNDDPSLIYEKTPSPELLRWLVSSPTDNGNNADVNPANSRYQVGNNGSPADSDAAIVLVGANTFGNNGGTMDSYVSAPLVPIRSNDGTVRTGAYAWWVGDEGVKSRINISEQTEFPDDYDTLTAQRRGWESTDELPGYPTPSDAEQSRLTSIITLPSSELLLGKPQAGQSGGETLFHSASTTSRGLLTNTLEGGLKVDLTTGLVNGLSSSPPSDAYDNYPIQGGRVIPQATGTPFSRLDNLTWDHISDFVNRAENLDGGALIVSGDGGDDSISIAPSIIDVRLLLGVRTVKQSETQYRVYPCAKVAITIANPYSVPLKWEDDLQFQFKSQTPTGNLPARIWQHNSTCIFFPADETLTRTSREAAVFNQAVFTIPAGSLAPGEAYAFTNSGKVVRTARTATRAISVPMAPVDSVNPFDFNSCLELQTTAVMTLPQKLDIRESWQTTLVALEMRTEDNSRGTFLKRIERFELDNGYWNPTARNFDRSVTPNLTGPVPLMLYAFQISQPGMDYINLMPRDYELGQRGSTLRTFADFNLQATNFSKPIASYNPPPFFMESNDSAALLPFVAPGGDTGTGFTRNLGLNPVRWGYSNVRGSESTILYTVPRSFSSLAQFQHADLTNDEERVSIGHQPAYAVGNSYATPFVKRDSISELRADYELVGAPNHSGATQLRRTYFDMAHILNSCLWDRYYFSTLDQRSSTPRNPNLILADSLQDSSALSDPSLVAKELLVEGAFNVSSTNVNAWKALLSSTRYRVHPTTGEESSEASFPRSLEQIERPSTPPTGNSDDSYAGYRVLTNSEVEELATEITRQVRMRGPFLSMSHFVNRALADISDKPALSRSGALQQALDESGVNISHTGARNGFSGISANQDRVTLAHKNGAPRADLDGSDTSDRPSDFSRRKKDWAVTSRDNNFGAVASILADDEMLYDSTTSNEQGYRSTAIPGWMTQGDLLQVLAPSLAVRSDTFTIRTCGRSYSPAGKILATAYAEATVQRQIEYLDPSDPPETAPSKLNGTNITFGRKFKIISFRWLSENEI</sequence>
<feature type="region of interest" description="Disordered" evidence="1">
    <location>
        <begin position="946"/>
        <end position="970"/>
    </location>
</feature>
<reference evidence="2" key="2">
    <citation type="submission" date="2020-09" db="EMBL/GenBank/DDBJ databases">
        <authorList>
            <person name="Sun Q."/>
            <person name="Kim S."/>
        </authorList>
    </citation>
    <scope>NUCLEOTIDE SEQUENCE</scope>
    <source>
        <strain evidence="2">KCTC 12988</strain>
    </source>
</reference>
<evidence type="ECO:0000313" key="3">
    <source>
        <dbReference type="Proteomes" id="UP000644507"/>
    </source>
</evidence>
<dbReference type="EMBL" id="BMXI01000002">
    <property type="protein sequence ID" value="GHC44120.1"/>
    <property type="molecule type" value="Genomic_DNA"/>
</dbReference>
<reference evidence="2" key="1">
    <citation type="journal article" date="2014" name="Int. J. Syst. Evol. Microbiol.">
        <title>Complete genome sequence of Corynebacterium casei LMG S-19264T (=DSM 44701T), isolated from a smear-ripened cheese.</title>
        <authorList>
            <consortium name="US DOE Joint Genome Institute (JGI-PGF)"/>
            <person name="Walter F."/>
            <person name="Albersmeier A."/>
            <person name="Kalinowski J."/>
            <person name="Ruckert C."/>
        </authorList>
    </citation>
    <scope>NUCLEOTIDE SEQUENCE</scope>
    <source>
        <strain evidence="2">KCTC 12988</strain>
    </source>
</reference>
<feature type="region of interest" description="Disordered" evidence="1">
    <location>
        <begin position="822"/>
        <end position="856"/>
    </location>
</feature>
<evidence type="ECO:0000256" key="1">
    <source>
        <dbReference type="SAM" id="MobiDB-lite"/>
    </source>
</evidence>